<dbReference type="Pfam" id="PF09697">
    <property type="entry name" value="Porph_ging"/>
    <property type="match status" value="1"/>
</dbReference>
<dbReference type="AlphaFoldDB" id="A0A1V9FNA0"/>
<dbReference type="InterPro" id="IPR005901">
    <property type="entry name" value="GLPGLI"/>
</dbReference>
<dbReference type="EMBL" id="LWBP01000167">
    <property type="protein sequence ID" value="OQP59839.1"/>
    <property type="molecule type" value="Genomic_DNA"/>
</dbReference>
<dbReference type="Proteomes" id="UP000192276">
    <property type="component" value="Unassembled WGS sequence"/>
</dbReference>
<name>A0A1V9FNA0_9BACT</name>
<sequence>MIRKIKIKRLLFIFLYITASNFSFGQEKISYNVVYEFRYVRDLANKKNPYVSNMVLTLGQSTSRYISEKDYKENNKAIARKKQQAQQQTQAMPTKAPAASTKVQYGGVPLKVNRSGVAMQEEVMKDQARHTMETIGLINIKANIVESPLPAINWMLKPEKKNIDKYTCQKAVGNYAGREYEAWFTPELPYHDGPWKLNGLPGLILEARDATNEVAFSFKGIIRNDDTEAKVVSFLKNYPAVKTNLKSYHRTMQAFIEDPEAVITAAFPEARIMISCVDGSGTKQVIKVKKYNPIEKD</sequence>
<evidence type="ECO:0000313" key="2">
    <source>
        <dbReference type="Proteomes" id="UP000192276"/>
    </source>
</evidence>
<dbReference type="NCBIfam" id="TIGR01200">
    <property type="entry name" value="GLPGLI"/>
    <property type="match status" value="1"/>
</dbReference>
<dbReference type="RefSeq" id="WP_165760273.1">
    <property type="nucleotide sequence ID" value="NZ_LWBP01000167.1"/>
</dbReference>
<dbReference type="STRING" id="550983.A4R26_20860"/>
<proteinExistence type="predicted"/>
<evidence type="ECO:0000313" key="1">
    <source>
        <dbReference type="EMBL" id="OQP59839.1"/>
    </source>
</evidence>
<gene>
    <name evidence="1" type="ORF">A4R26_20860</name>
</gene>
<organism evidence="1 2">
    <name type="scientific">Niastella populi</name>
    <dbReference type="NCBI Taxonomy" id="550983"/>
    <lineage>
        <taxon>Bacteria</taxon>
        <taxon>Pseudomonadati</taxon>
        <taxon>Bacteroidota</taxon>
        <taxon>Chitinophagia</taxon>
        <taxon>Chitinophagales</taxon>
        <taxon>Chitinophagaceae</taxon>
        <taxon>Niastella</taxon>
    </lineage>
</organism>
<keyword evidence="2" id="KW-1185">Reference proteome</keyword>
<evidence type="ECO:0008006" key="3">
    <source>
        <dbReference type="Google" id="ProtNLM"/>
    </source>
</evidence>
<comment type="caution">
    <text evidence="1">The sequence shown here is derived from an EMBL/GenBank/DDBJ whole genome shotgun (WGS) entry which is preliminary data.</text>
</comment>
<accession>A0A1V9FNA0</accession>
<reference evidence="2" key="1">
    <citation type="submission" date="2016-04" db="EMBL/GenBank/DDBJ databases">
        <authorList>
            <person name="Chen L."/>
            <person name="Zhuang W."/>
            <person name="Wang G."/>
        </authorList>
    </citation>
    <scope>NUCLEOTIDE SEQUENCE [LARGE SCALE GENOMIC DNA]</scope>
    <source>
        <strain evidence="2">208</strain>
    </source>
</reference>
<protein>
    <recommendedName>
        <fullName evidence="3">GLPGLI family protein</fullName>
    </recommendedName>
</protein>